<keyword evidence="2" id="KW-0408">Iron</keyword>
<organism evidence="6 7">
    <name type="scientific">Shimwellia blattae (strain ATCC 29907 / DSM 4481 / JCM 1650 / NBRC 105725 / CDC 9005-74)</name>
    <name type="common">Escherichia blattae</name>
    <dbReference type="NCBI Taxonomy" id="630626"/>
    <lineage>
        <taxon>Bacteria</taxon>
        <taxon>Pseudomonadati</taxon>
        <taxon>Pseudomonadota</taxon>
        <taxon>Gammaproteobacteria</taxon>
        <taxon>Enterobacterales</taxon>
        <taxon>Enterobacteriaceae</taxon>
        <taxon>Shimwellia</taxon>
    </lineage>
</organism>
<dbReference type="EMBL" id="CP001560">
    <property type="protein sequence ID" value="AFJ48003.1"/>
    <property type="molecule type" value="Genomic_DNA"/>
</dbReference>
<feature type="binding site" evidence="2">
    <location>
        <position position="110"/>
    </location>
    <ligand>
        <name>Fe cation</name>
        <dbReference type="ChEBI" id="CHEBI:24875"/>
    </ligand>
</feature>
<dbReference type="STRING" id="630626.EBL_c29330"/>
<evidence type="ECO:0000256" key="1">
    <source>
        <dbReference type="ARBA" id="ARBA00008416"/>
    </source>
</evidence>
<dbReference type="Gene3D" id="2.60.120.10">
    <property type="entry name" value="Jelly Rolls"/>
    <property type="match status" value="2"/>
</dbReference>
<dbReference type="InterPro" id="IPR003829">
    <property type="entry name" value="Pirin_N_dom"/>
</dbReference>
<feature type="binding site" evidence="2">
    <location>
        <position position="65"/>
    </location>
    <ligand>
        <name>Fe cation</name>
        <dbReference type="ChEBI" id="CHEBI:24875"/>
    </ligand>
</feature>
<dbReference type="PANTHER" id="PTHR43212:SF3">
    <property type="entry name" value="QUERCETIN 2,3-DIOXYGENASE"/>
    <property type="match status" value="1"/>
</dbReference>
<accession>K6WJV8</accession>
<dbReference type="Proteomes" id="UP000001955">
    <property type="component" value="Chromosome"/>
</dbReference>
<reference evidence="6 7" key="1">
    <citation type="journal article" date="2012" name="J. Bacteriol.">
        <title>Complete genome sequence of the B12-producing Shimwellia blattae strain DSM 4481, isolated from a cockroach.</title>
        <authorList>
            <person name="Brzuszkiewicz E."/>
            <person name="Waschkowitz T."/>
            <person name="Wiezer A."/>
            <person name="Daniel R."/>
        </authorList>
    </citation>
    <scope>NUCLEOTIDE SEQUENCE [LARGE SCALE GENOMIC DNA]</scope>
    <source>
        <strain evidence="7">ATCC 29907 / DSM 4481 / JCM 1650 / NBRC 105725 / CDC 9005-74</strain>
    </source>
</reference>
<evidence type="ECO:0000313" key="7">
    <source>
        <dbReference type="Proteomes" id="UP000001955"/>
    </source>
</evidence>
<dbReference type="Pfam" id="PF02678">
    <property type="entry name" value="Pirin"/>
    <property type="match status" value="1"/>
</dbReference>
<dbReference type="CDD" id="cd02910">
    <property type="entry name" value="cupin_Yhhw_N"/>
    <property type="match status" value="1"/>
</dbReference>
<feature type="domain" description="Pirin N-terminal" evidence="4">
    <location>
        <begin position="23"/>
        <end position="125"/>
    </location>
</feature>
<comment type="similarity">
    <text evidence="1 3">Belongs to the pirin family.</text>
</comment>
<evidence type="ECO:0000313" key="6">
    <source>
        <dbReference type="EMBL" id="AFJ48003.1"/>
    </source>
</evidence>
<comment type="cofactor">
    <cofactor evidence="2">
        <name>Fe cation</name>
        <dbReference type="ChEBI" id="CHEBI:24875"/>
    </cofactor>
    <text evidence="2">Binds 1 Fe cation per subunit.</text>
</comment>
<protein>
    <submittedName>
        <fullName evidence="6">Putative pirin domain protein</fullName>
    </submittedName>
</protein>
<gene>
    <name evidence="6" type="ordered locus">EBL_c29330</name>
</gene>
<keyword evidence="2" id="KW-0479">Metal-binding</keyword>
<feature type="binding site" evidence="2">
    <location>
        <position position="63"/>
    </location>
    <ligand>
        <name>Fe cation</name>
        <dbReference type="ChEBI" id="CHEBI:24875"/>
    </ligand>
</feature>
<evidence type="ECO:0000259" key="5">
    <source>
        <dbReference type="Pfam" id="PF17954"/>
    </source>
</evidence>
<dbReference type="HOGENOM" id="CLU_064194_2_1_6"/>
<dbReference type="InterPro" id="IPR041602">
    <property type="entry name" value="Quercetinase_C"/>
</dbReference>
<dbReference type="KEGG" id="ebt:EBL_c29330"/>
<evidence type="ECO:0000259" key="4">
    <source>
        <dbReference type="Pfam" id="PF02678"/>
    </source>
</evidence>
<dbReference type="InterPro" id="IPR011051">
    <property type="entry name" value="RmlC_Cupin_sf"/>
</dbReference>
<dbReference type="RefSeq" id="WP_002443050.1">
    <property type="nucleotide sequence ID" value="NC_017910.1"/>
</dbReference>
<dbReference type="PANTHER" id="PTHR43212">
    <property type="entry name" value="QUERCETIN 2,3-DIOXYGENASE"/>
    <property type="match status" value="1"/>
</dbReference>
<feature type="domain" description="Quercetin 2,3-dioxygenase C-terminal cupin" evidence="5">
    <location>
        <begin position="154"/>
        <end position="241"/>
    </location>
</feature>
<dbReference type="AlphaFoldDB" id="I2BBU9"/>
<dbReference type="InterPro" id="IPR012093">
    <property type="entry name" value="Pirin"/>
</dbReference>
<dbReference type="InterPro" id="IPR014710">
    <property type="entry name" value="RmlC-like_jellyroll"/>
</dbReference>
<dbReference type="PIRSF" id="PIRSF006232">
    <property type="entry name" value="Pirin"/>
    <property type="match status" value="1"/>
</dbReference>
<evidence type="ECO:0000256" key="3">
    <source>
        <dbReference type="RuleBase" id="RU003457"/>
    </source>
</evidence>
<evidence type="ECO:0000256" key="2">
    <source>
        <dbReference type="PIRSR" id="PIRSR006232-1"/>
    </source>
</evidence>
<dbReference type="OrthoDB" id="9780903at2"/>
<keyword evidence="7" id="KW-1185">Reference proteome</keyword>
<feature type="binding site" evidence="2">
    <location>
        <position position="108"/>
    </location>
    <ligand>
        <name>Fe cation</name>
        <dbReference type="ChEBI" id="CHEBI:24875"/>
    </ligand>
</feature>
<accession>I2BBU9</accession>
<sequence length="248" mass="28284">MATDYRLKSADSLHYLPASDYHPANTRFHFSFANYYDPDNMHYGVLRVVNDDDVKPHSGFDKHPHKDMEIVSYVVHGHLTHWDSATGVEEVLGRGDAQAITAGRGVWHSELNKHDEWCRFLQIWILPPRQGLEVRYHSHHFGEQDRENRIAHIVGSIANDDAPLQLNQDVNMYVSELTRAEARVNWTLEAGRQAYISNIEGSVDIAGLPTLQARDTLEITGPASLSFRATEQHAHFIIIEMPQWPEEA</sequence>
<dbReference type="GO" id="GO:0046872">
    <property type="term" value="F:metal ion binding"/>
    <property type="evidence" value="ECO:0007669"/>
    <property type="project" value="UniProtKB-KW"/>
</dbReference>
<name>I2BBU9_SHIBC</name>
<dbReference type="SUPFAM" id="SSF51182">
    <property type="entry name" value="RmlC-like cupins"/>
    <property type="match status" value="1"/>
</dbReference>
<proteinExistence type="inferred from homology"/>
<dbReference type="eggNOG" id="COG1741">
    <property type="taxonomic scope" value="Bacteria"/>
</dbReference>
<dbReference type="Pfam" id="PF17954">
    <property type="entry name" value="Pirin_C_2"/>
    <property type="match status" value="1"/>
</dbReference>